<dbReference type="PROSITE" id="PS50880">
    <property type="entry name" value="TOPRIM"/>
    <property type="match status" value="1"/>
</dbReference>
<dbReference type="HAMAP" id="MF_01469">
    <property type="entry name" value="RNase_M5"/>
    <property type="match status" value="1"/>
</dbReference>
<comment type="similarity">
    <text evidence="11">Belongs to the ribonuclease M5 family.</text>
</comment>
<dbReference type="InterPro" id="IPR034141">
    <property type="entry name" value="TOPRIM_RNase_M5-like"/>
</dbReference>
<accession>A0A844FU94</accession>
<evidence type="ECO:0000313" key="15">
    <source>
        <dbReference type="Proteomes" id="UP000442619"/>
    </source>
</evidence>
<evidence type="ECO:0000256" key="6">
    <source>
        <dbReference type="ARBA" id="ARBA00022730"/>
    </source>
</evidence>
<dbReference type="PANTHER" id="PTHR39156">
    <property type="entry name" value="RIBONUCLEASE M5"/>
    <property type="match status" value="1"/>
</dbReference>
<dbReference type="GO" id="GO:0019843">
    <property type="term" value="F:rRNA binding"/>
    <property type="evidence" value="ECO:0007669"/>
    <property type="project" value="UniProtKB-KW"/>
</dbReference>
<dbReference type="GO" id="GO:0043822">
    <property type="term" value="F:ribonuclease M5 activity"/>
    <property type="evidence" value="ECO:0007669"/>
    <property type="project" value="UniProtKB-UniRule"/>
</dbReference>
<sequence length="177" mass="20121">MKRIQEVIVVEGKTDTATLQQLFDVDTIETSGSGINEDILQQIETAAKTRGVIILTDPDYPGQQIRNKIIARVPNAKHAFVKKKDAIGKKKLGIAEARHEAIIEALENTVQFSDREDTLSWQEFLSLDIIGDHEKRDYLYHTYRLGHGNNKALFKRLNMIGVTKSDIEEKLKSYINK</sequence>
<feature type="domain" description="Toprim" evidence="13">
    <location>
        <begin position="5"/>
        <end position="90"/>
    </location>
</feature>
<dbReference type="FunFam" id="3.40.1360.10:FF:000006">
    <property type="entry name" value="Ribonuclease M5"/>
    <property type="match status" value="1"/>
</dbReference>
<comment type="caution">
    <text evidence="14">The sequence shown here is derived from an EMBL/GenBank/DDBJ whole genome shotgun (WGS) entry which is preliminary data.</text>
</comment>
<comment type="function">
    <text evidence="11">Required for correct processing of both the 5' and 3' ends of 5S rRNA precursor. Cleaves both sides of a double-stranded region yielding mature 5S rRNA in one step.</text>
</comment>
<dbReference type="EMBL" id="VUNM01000019">
    <property type="protein sequence ID" value="MST89568.1"/>
    <property type="molecule type" value="Genomic_DNA"/>
</dbReference>
<keyword evidence="1 11" id="KW-0963">Cytoplasm</keyword>
<gene>
    <name evidence="11 14" type="primary">rnmV</name>
    <name evidence="14" type="ORF">FYJ79_08300</name>
</gene>
<keyword evidence="15" id="KW-1185">Reference proteome</keyword>
<dbReference type="GO" id="GO:0006364">
    <property type="term" value="P:rRNA processing"/>
    <property type="evidence" value="ECO:0007669"/>
    <property type="project" value="UniProtKB-UniRule"/>
</dbReference>
<dbReference type="InterPro" id="IPR004466">
    <property type="entry name" value="RNase_M5"/>
</dbReference>
<dbReference type="CDD" id="cd01027">
    <property type="entry name" value="TOPRIM_RNase_M5_like"/>
    <property type="match status" value="1"/>
</dbReference>
<keyword evidence="2 11" id="KW-0690">Ribosome biogenesis</keyword>
<evidence type="ECO:0000259" key="13">
    <source>
        <dbReference type="PROSITE" id="PS50880"/>
    </source>
</evidence>
<dbReference type="EC" id="3.1.26.8" evidence="11 12"/>
<evidence type="ECO:0000256" key="9">
    <source>
        <dbReference type="ARBA" id="ARBA00022842"/>
    </source>
</evidence>
<evidence type="ECO:0000256" key="11">
    <source>
        <dbReference type="HAMAP-Rule" id="MF_01469"/>
    </source>
</evidence>
<keyword evidence="5" id="KW-0479">Metal-binding</keyword>
<keyword evidence="9" id="KW-0460">Magnesium</keyword>
<dbReference type="AlphaFoldDB" id="A0A844FU94"/>
<dbReference type="SMART" id="SM00493">
    <property type="entry name" value="TOPRIM"/>
    <property type="match status" value="1"/>
</dbReference>
<dbReference type="GO" id="GO:0005737">
    <property type="term" value="C:cytoplasm"/>
    <property type="evidence" value="ECO:0007669"/>
    <property type="project" value="UniProtKB-SubCell"/>
</dbReference>
<name>A0A844FU94_9FIRM</name>
<organism evidence="14 15">
    <name type="scientific">Sharpea porci</name>
    <dbReference type="NCBI Taxonomy" id="2652286"/>
    <lineage>
        <taxon>Bacteria</taxon>
        <taxon>Bacillati</taxon>
        <taxon>Bacillota</taxon>
        <taxon>Erysipelotrichia</taxon>
        <taxon>Erysipelotrichales</taxon>
        <taxon>Coprobacillaceae</taxon>
        <taxon>Sharpea</taxon>
    </lineage>
</organism>
<protein>
    <recommendedName>
        <fullName evidence="11 12">Ribonuclease M5</fullName>
        <ecNumber evidence="11 12">3.1.26.8</ecNumber>
    </recommendedName>
    <alternativeName>
        <fullName evidence="11">RNase M5</fullName>
    </alternativeName>
    <alternativeName>
        <fullName evidence="11">Ribosomal RNA terminal maturase M5</fullName>
    </alternativeName>
</protein>
<dbReference type="NCBIfam" id="TIGR00334">
    <property type="entry name" value="5S_RNA_mat_M5"/>
    <property type="match status" value="1"/>
</dbReference>
<dbReference type="PANTHER" id="PTHR39156:SF1">
    <property type="entry name" value="RIBONUCLEASE M5"/>
    <property type="match status" value="1"/>
</dbReference>
<evidence type="ECO:0000256" key="1">
    <source>
        <dbReference type="ARBA" id="ARBA00022490"/>
    </source>
</evidence>
<dbReference type="SUPFAM" id="SSF110455">
    <property type="entry name" value="Toprim domain"/>
    <property type="match status" value="1"/>
</dbReference>
<evidence type="ECO:0000256" key="8">
    <source>
        <dbReference type="ARBA" id="ARBA00022801"/>
    </source>
</evidence>
<comment type="catalytic activity">
    <reaction evidence="11">
        <text>Endonucleolytic cleavage of RNA, removing 21 and 42 nucleotides, respectively, from the 5'- and 3'-termini of a 5S-rRNA precursor.</text>
        <dbReference type="EC" id="3.1.26.8"/>
    </reaction>
</comment>
<keyword evidence="7 11" id="KW-0255">Endonuclease</keyword>
<dbReference type="GO" id="GO:0046872">
    <property type="term" value="F:metal ion binding"/>
    <property type="evidence" value="ECO:0007669"/>
    <property type="project" value="UniProtKB-KW"/>
</dbReference>
<evidence type="ECO:0000256" key="5">
    <source>
        <dbReference type="ARBA" id="ARBA00022723"/>
    </source>
</evidence>
<keyword evidence="6 11" id="KW-0699">rRNA-binding</keyword>
<evidence type="ECO:0000256" key="10">
    <source>
        <dbReference type="ARBA" id="ARBA00022884"/>
    </source>
</evidence>
<evidence type="ECO:0000256" key="3">
    <source>
        <dbReference type="ARBA" id="ARBA00022552"/>
    </source>
</evidence>
<evidence type="ECO:0000256" key="4">
    <source>
        <dbReference type="ARBA" id="ARBA00022722"/>
    </source>
</evidence>
<keyword evidence="10 11" id="KW-0694">RNA-binding</keyword>
<evidence type="ECO:0000256" key="7">
    <source>
        <dbReference type="ARBA" id="ARBA00022759"/>
    </source>
</evidence>
<dbReference type="Gene3D" id="3.40.1360.10">
    <property type="match status" value="1"/>
</dbReference>
<evidence type="ECO:0000256" key="2">
    <source>
        <dbReference type="ARBA" id="ARBA00022517"/>
    </source>
</evidence>
<dbReference type="InterPro" id="IPR025156">
    <property type="entry name" value="RNase_M5_C"/>
</dbReference>
<keyword evidence="3 11" id="KW-0698">rRNA processing</keyword>
<keyword evidence="4 11" id="KW-0540">Nuclease</keyword>
<evidence type="ECO:0000313" key="14">
    <source>
        <dbReference type="EMBL" id="MST89568.1"/>
    </source>
</evidence>
<dbReference type="InterPro" id="IPR006171">
    <property type="entry name" value="TOPRIM_dom"/>
</dbReference>
<comment type="subcellular location">
    <subcellularLocation>
        <location evidence="11">Cytoplasm</location>
    </subcellularLocation>
</comment>
<reference evidence="14 15" key="1">
    <citation type="submission" date="2019-08" db="EMBL/GenBank/DDBJ databases">
        <title>In-depth cultivation of the pig gut microbiome towards novel bacterial diversity and tailored functional studies.</title>
        <authorList>
            <person name="Wylensek D."/>
            <person name="Hitch T.C.A."/>
            <person name="Clavel T."/>
        </authorList>
    </citation>
    <scope>NUCLEOTIDE SEQUENCE [LARGE SCALE GENOMIC DNA]</scope>
    <source>
        <strain evidence="14 15">CA-Schmier-601-WT-3</strain>
    </source>
</reference>
<evidence type="ECO:0000256" key="12">
    <source>
        <dbReference type="NCBIfam" id="TIGR00334"/>
    </source>
</evidence>
<dbReference type="Pfam" id="PF13331">
    <property type="entry name" value="DUF4093"/>
    <property type="match status" value="1"/>
</dbReference>
<dbReference type="Pfam" id="PF01751">
    <property type="entry name" value="Toprim"/>
    <property type="match status" value="1"/>
</dbReference>
<dbReference type="Proteomes" id="UP000442619">
    <property type="component" value="Unassembled WGS sequence"/>
</dbReference>
<proteinExistence type="inferred from homology"/>
<keyword evidence="8 11" id="KW-0378">Hydrolase</keyword>